<reference evidence="3 5" key="1">
    <citation type="journal article" date="2019" name="Sci. Rep.">
        <title>Orb-weaving spider Araneus ventricosus genome elucidates the spidroin gene catalogue.</title>
        <authorList>
            <person name="Kono N."/>
            <person name="Nakamura H."/>
            <person name="Ohtoshi R."/>
            <person name="Moran D.A.P."/>
            <person name="Shinohara A."/>
            <person name="Yoshida Y."/>
            <person name="Fujiwara M."/>
            <person name="Mori M."/>
            <person name="Tomita M."/>
            <person name="Arakawa K."/>
        </authorList>
    </citation>
    <scope>NUCLEOTIDE SEQUENCE [LARGE SCALE GENOMIC DNA]</scope>
</reference>
<dbReference type="AlphaFoldDB" id="A0A4Y2WQA9"/>
<sequence>MKVYSGEHEAQVPGTIALAQISNANKQQLTIITEAARSDLATQTVSRSLIMIVTTISIALSSPAFQLALQTKLQTHPSFRLPPFIYPCSTGRDVTWNYLVLSHISSPNRDIEKMTVFSGIFDLSPKWSPRSGVRAWPLPVIPYLPL</sequence>
<evidence type="ECO:0000313" key="5">
    <source>
        <dbReference type="Proteomes" id="UP000499080"/>
    </source>
</evidence>
<accession>A0A4Y2WQA9</accession>
<keyword evidence="5" id="KW-1185">Reference proteome</keyword>
<comment type="caution">
    <text evidence="3">The sequence shown here is derived from an EMBL/GenBank/DDBJ whole genome shotgun (WGS) entry which is preliminary data.</text>
</comment>
<name>A0A4Y2WQA9_ARAVE</name>
<organism evidence="3 5">
    <name type="scientific">Araneus ventricosus</name>
    <name type="common">Orbweaver spider</name>
    <name type="synonym">Epeira ventricosa</name>
    <dbReference type="NCBI Taxonomy" id="182803"/>
    <lineage>
        <taxon>Eukaryota</taxon>
        <taxon>Metazoa</taxon>
        <taxon>Ecdysozoa</taxon>
        <taxon>Arthropoda</taxon>
        <taxon>Chelicerata</taxon>
        <taxon>Arachnida</taxon>
        <taxon>Araneae</taxon>
        <taxon>Araneomorphae</taxon>
        <taxon>Entelegynae</taxon>
        <taxon>Araneoidea</taxon>
        <taxon>Araneidae</taxon>
        <taxon>Araneus</taxon>
    </lineage>
</organism>
<evidence type="ECO:0000313" key="1">
    <source>
        <dbReference type="EMBL" id="GBO38893.1"/>
    </source>
</evidence>
<dbReference type="EMBL" id="BGPR01063747">
    <property type="protein sequence ID" value="GBO38901.1"/>
    <property type="molecule type" value="Genomic_DNA"/>
</dbReference>
<evidence type="ECO:0000313" key="2">
    <source>
        <dbReference type="EMBL" id="GBO38895.1"/>
    </source>
</evidence>
<evidence type="ECO:0000313" key="3">
    <source>
        <dbReference type="EMBL" id="GBO38898.1"/>
    </source>
</evidence>
<dbReference type="EMBL" id="BGPR01063745">
    <property type="protein sequence ID" value="GBO38898.1"/>
    <property type="molecule type" value="Genomic_DNA"/>
</dbReference>
<gene>
    <name evidence="3" type="ORF">AVEN_141998_1</name>
    <name evidence="4" type="ORF">AVEN_188138_1</name>
    <name evidence="1" type="ORF">AVEN_7778_1</name>
    <name evidence="2" type="ORF">AVEN_95128_1</name>
</gene>
<dbReference type="EMBL" id="BGPR01063743">
    <property type="protein sequence ID" value="GBO38895.1"/>
    <property type="molecule type" value="Genomic_DNA"/>
</dbReference>
<dbReference type="EMBL" id="BGPR01063741">
    <property type="protein sequence ID" value="GBO38893.1"/>
    <property type="molecule type" value="Genomic_DNA"/>
</dbReference>
<proteinExistence type="predicted"/>
<protein>
    <submittedName>
        <fullName evidence="3">Uncharacterized protein</fullName>
    </submittedName>
</protein>
<evidence type="ECO:0000313" key="4">
    <source>
        <dbReference type="EMBL" id="GBO38901.1"/>
    </source>
</evidence>
<dbReference type="Proteomes" id="UP000499080">
    <property type="component" value="Unassembled WGS sequence"/>
</dbReference>